<dbReference type="Proteomes" id="UP000011599">
    <property type="component" value="Unassembled WGS sequence"/>
</dbReference>
<dbReference type="InterPro" id="IPR006311">
    <property type="entry name" value="TAT_signal"/>
</dbReference>
<dbReference type="EMBL" id="AOHW01000031">
    <property type="protein sequence ID" value="ELY40730.1"/>
    <property type="molecule type" value="Genomic_DNA"/>
</dbReference>
<gene>
    <name evidence="1" type="ORF">C496_11103</name>
</gene>
<sequence length="268" mass="28662">MKDTNRRTILKSIGTMTAATTFGTGAVHASQGEDIAAEDVKTTLEYEEARAALDTANIDHDSLEIEDATKQTVDSETWIDVPVTGKGKRVFSYNSDERLAEIKVNPNTLVRAQAKDEEVSVEKLTMSNGVTSRALATLEDDADYEAVLEEANVDTVMTDDAAAHVDEISGITRVFLPVAFTDKSEQLLLIEIAEDDSLEAVYGLPTESEVGTMGIECWASCITVGRFCRTVCSPCLSAPTKPTCTPCAVCIGGSATACAVGCGISQFW</sequence>
<proteinExistence type="predicted"/>
<dbReference type="PATRIC" id="fig|1114856.3.peg.2310"/>
<name>L9VU39_9EURY</name>
<dbReference type="RefSeq" id="WP_006090051.1">
    <property type="nucleotide sequence ID" value="NZ_AOHW01000031.1"/>
</dbReference>
<reference evidence="1 2" key="1">
    <citation type="journal article" date="2014" name="PLoS Genet.">
        <title>Phylogenetically driven sequencing of extremely halophilic archaea reveals strategies for static and dynamic osmo-response.</title>
        <authorList>
            <person name="Becker E.A."/>
            <person name="Seitzer P.M."/>
            <person name="Tritt A."/>
            <person name="Larsen D."/>
            <person name="Krusor M."/>
            <person name="Yao A.I."/>
            <person name="Wu D."/>
            <person name="Madern D."/>
            <person name="Eisen J.A."/>
            <person name="Darling A.E."/>
            <person name="Facciotti M.T."/>
        </authorList>
    </citation>
    <scope>NUCLEOTIDE SEQUENCE [LARGE SCALE GENOMIC DNA]</scope>
    <source>
        <strain evidence="1 2">GA33</strain>
    </source>
</reference>
<dbReference type="STRING" id="1114856.GCA_000383975_02643"/>
<dbReference type="eggNOG" id="ENOG502N60A">
    <property type="taxonomic scope" value="Archaea"/>
</dbReference>
<comment type="caution">
    <text evidence="1">The sequence shown here is derived from an EMBL/GenBank/DDBJ whole genome shotgun (WGS) entry which is preliminary data.</text>
</comment>
<protein>
    <submittedName>
        <fullName evidence="1">Uncharacterized protein</fullName>
    </submittedName>
</protein>
<evidence type="ECO:0000313" key="2">
    <source>
        <dbReference type="Proteomes" id="UP000011599"/>
    </source>
</evidence>
<organism evidence="1 2">
    <name type="scientific">Natronorubrum tibetense GA33</name>
    <dbReference type="NCBI Taxonomy" id="1114856"/>
    <lineage>
        <taxon>Archaea</taxon>
        <taxon>Methanobacteriati</taxon>
        <taxon>Methanobacteriota</taxon>
        <taxon>Stenosarchaea group</taxon>
        <taxon>Halobacteria</taxon>
        <taxon>Halobacteriales</taxon>
        <taxon>Natrialbaceae</taxon>
        <taxon>Natronorubrum</taxon>
    </lineage>
</organism>
<dbReference type="PROSITE" id="PS51318">
    <property type="entry name" value="TAT"/>
    <property type="match status" value="1"/>
</dbReference>
<evidence type="ECO:0000313" key="1">
    <source>
        <dbReference type="EMBL" id="ELY40730.1"/>
    </source>
</evidence>
<accession>L9VU39</accession>
<keyword evidence="2" id="KW-1185">Reference proteome</keyword>
<dbReference type="AlphaFoldDB" id="L9VU39"/>